<dbReference type="AlphaFoldDB" id="L8WPH9"/>
<proteinExistence type="predicted"/>
<evidence type="ECO:0000313" key="2">
    <source>
        <dbReference type="Proteomes" id="UP000011668"/>
    </source>
</evidence>
<evidence type="ECO:0000313" key="1">
    <source>
        <dbReference type="EMBL" id="ELU39885.1"/>
    </source>
</evidence>
<organism evidence="1 2">
    <name type="scientific">Thanatephorus cucumeris (strain AG1-IA)</name>
    <name type="common">Rice sheath blight fungus</name>
    <name type="synonym">Rhizoctonia solani</name>
    <dbReference type="NCBI Taxonomy" id="983506"/>
    <lineage>
        <taxon>Eukaryota</taxon>
        <taxon>Fungi</taxon>
        <taxon>Dikarya</taxon>
        <taxon>Basidiomycota</taxon>
        <taxon>Agaricomycotina</taxon>
        <taxon>Agaricomycetes</taxon>
        <taxon>Cantharellales</taxon>
        <taxon>Ceratobasidiaceae</taxon>
        <taxon>Rhizoctonia</taxon>
        <taxon>Rhizoctonia solani AG-1</taxon>
    </lineage>
</organism>
<reference evidence="1 2" key="1">
    <citation type="journal article" date="2013" name="Nat. Commun.">
        <title>The evolution and pathogenic mechanisms of the rice sheath blight pathogen.</title>
        <authorList>
            <person name="Zheng A."/>
            <person name="Lin R."/>
            <person name="Xu L."/>
            <person name="Qin P."/>
            <person name="Tang C."/>
            <person name="Ai P."/>
            <person name="Zhang D."/>
            <person name="Liu Y."/>
            <person name="Sun Z."/>
            <person name="Feng H."/>
            <person name="Wang Y."/>
            <person name="Chen Y."/>
            <person name="Liang X."/>
            <person name="Fu R."/>
            <person name="Li Q."/>
            <person name="Zhang J."/>
            <person name="Yu X."/>
            <person name="Xie Z."/>
            <person name="Ding L."/>
            <person name="Guan P."/>
            <person name="Tang J."/>
            <person name="Liang Y."/>
            <person name="Wang S."/>
            <person name="Deng Q."/>
            <person name="Li S."/>
            <person name="Zhu J."/>
            <person name="Wang L."/>
            <person name="Liu H."/>
            <person name="Li P."/>
        </authorList>
    </citation>
    <scope>NUCLEOTIDE SEQUENCE [LARGE SCALE GENOMIC DNA]</scope>
    <source>
        <strain evidence="2">AG-1 IA</strain>
    </source>
</reference>
<keyword evidence="2" id="KW-1185">Reference proteome</keyword>
<name>L8WPH9_THACA</name>
<dbReference type="HOGENOM" id="CLU_1661983_0_0_1"/>
<dbReference type="Proteomes" id="UP000011668">
    <property type="component" value="Unassembled WGS sequence"/>
</dbReference>
<accession>L8WPH9</accession>
<gene>
    <name evidence="1" type="ORF">AG1IA_06085</name>
</gene>
<sequence>MQNSGLVYLEMSKHPCSLDMRSRILLEPASVVAPYEIHFYNKRRLRRCPLPTTFPSIALPTTQLTYRSRVCLKSLVSIKYGFNLRPGVRFICAGRASTLVFINPSPAYQPRLLSSPVLPPSPLSTLSTLTNVDPTTNDDPTQHPALRRARSIALVCCSR</sequence>
<protein>
    <submittedName>
        <fullName evidence="1">Uncharacterized protein</fullName>
    </submittedName>
</protein>
<comment type="caution">
    <text evidence="1">The sequence shown here is derived from an EMBL/GenBank/DDBJ whole genome shotgun (WGS) entry which is preliminary data.</text>
</comment>
<dbReference type="EMBL" id="AFRT01001596">
    <property type="protein sequence ID" value="ELU39885.1"/>
    <property type="molecule type" value="Genomic_DNA"/>
</dbReference>